<feature type="compositionally biased region" description="Low complexity" evidence="2">
    <location>
        <begin position="53"/>
        <end position="69"/>
    </location>
</feature>
<dbReference type="GO" id="GO:0033551">
    <property type="term" value="C:monopolin complex"/>
    <property type="evidence" value="ECO:0007669"/>
    <property type="project" value="InterPro"/>
</dbReference>
<comment type="caution">
    <text evidence="4">The sequence shown here is derived from an EMBL/GenBank/DDBJ whole genome shotgun (WGS) entry which is preliminary data.</text>
</comment>
<feature type="compositionally biased region" description="Acidic residues" evidence="2">
    <location>
        <begin position="187"/>
        <end position="199"/>
    </location>
</feature>
<dbReference type="InterPro" id="IPR020981">
    <property type="entry name" value="Csm1/Pcs1_C"/>
</dbReference>
<dbReference type="CDD" id="cd23787">
    <property type="entry name" value="RWD_CSM1"/>
    <property type="match status" value="1"/>
</dbReference>
<feature type="region of interest" description="Disordered" evidence="2">
    <location>
        <begin position="1"/>
        <end position="252"/>
    </location>
</feature>
<dbReference type="EMBL" id="JAPQKR010000013">
    <property type="protein sequence ID" value="KAJ5201766.1"/>
    <property type="molecule type" value="Genomic_DNA"/>
</dbReference>
<dbReference type="GO" id="GO:0034506">
    <property type="term" value="C:chromosome, centromeric core domain"/>
    <property type="evidence" value="ECO:0007669"/>
    <property type="project" value="TreeGrafter"/>
</dbReference>
<evidence type="ECO:0000313" key="4">
    <source>
        <dbReference type="EMBL" id="KAJ5201766.1"/>
    </source>
</evidence>
<reference evidence="4" key="1">
    <citation type="submission" date="2022-12" db="EMBL/GenBank/DDBJ databases">
        <authorList>
            <person name="Petersen C."/>
        </authorList>
    </citation>
    <scope>NUCLEOTIDE SEQUENCE</scope>
    <source>
        <strain evidence="4">IBT 15544</strain>
    </source>
</reference>
<dbReference type="GO" id="GO:0045144">
    <property type="term" value="P:meiotic sister chromatid segregation"/>
    <property type="evidence" value="ECO:0007669"/>
    <property type="project" value="TreeGrafter"/>
</dbReference>
<keyword evidence="1" id="KW-0175">Coiled coil</keyword>
<gene>
    <name evidence="4" type="ORF">N7498_006429</name>
</gene>
<feature type="domain" description="Monopolin complex subunit Csm1/Pcs1 C-terminal" evidence="3">
    <location>
        <begin position="404"/>
        <end position="489"/>
    </location>
</feature>
<dbReference type="InterPro" id="IPR040349">
    <property type="entry name" value="Csm1/Pcs1"/>
</dbReference>
<evidence type="ECO:0000259" key="3">
    <source>
        <dbReference type="Pfam" id="PF12539"/>
    </source>
</evidence>
<name>A0A9W9MI40_9EURO</name>
<dbReference type="FunFam" id="3.90.1150.80:FF:000001">
    <property type="entry name" value="Chromosome segregation protein (Pcs1)"/>
    <property type="match status" value="1"/>
</dbReference>
<dbReference type="Gene3D" id="3.90.1150.80">
    <property type="match status" value="1"/>
</dbReference>
<dbReference type="RefSeq" id="XP_058307682.1">
    <property type="nucleotide sequence ID" value="XM_058453491.1"/>
</dbReference>
<evidence type="ECO:0000256" key="2">
    <source>
        <dbReference type="SAM" id="MobiDB-lite"/>
    </source>
</evidence>
<dbReference type="Pfam" id="PF12539">
    <property type="entry name" value="Csm1"/>
    <property type="match status" value="1"/>
</dbReference>
<proteinExistence type="predicted"/>
<dbReference type="PANTHER" id="PTHR28006">
    <property type="entry name" value="MONOPOLIN COMPLEX SUBUNIT CSM1"/>
    <property type="match status" value="1"/>
</dbReference>
<feature type="compositionally biased region" description="Low complexity" evidence="2">
    <location>
        <begin position="133"/>
        <end position="145"/>
    </location>
</feature>
<feature type="coiled-coil region" evidence="1">
    <location>
        <begin position="253"/>
        <end position="295"/>
    </location>
</feature>
<reference evidence="4" key="2">
    <citation type="journal article" date="2023" name="IMA Fungus">
        <title>Comparative genomic study of the Penicillium genus elucidates a diverse pangenome and 15 lateral gene transfer events.</title>
        <authorList>
            <person name="Petersen C."/>
            <person name="Sorensen T."/>
            <person name="Nielsen M.R."/>
            <person name="Sondergaard T.E."/>
            <person name="Sorensen J.L."/>
            <person name="Fitzpatrick D.A."/>
            <person name="Frisvad J.C."/>
            <person name="Nielsen K.L."/>
        </authorList>
    </citation>
    <scope>NUCLEOTIDE SEQUENCE</scope>
    <source>
        <strain evidence="4">IBT 15544</strain>
    </source>
</reference>
<dbReference type="Proteomes" id="UP001150904">
    <property type="component" value="Unassembled WGS sequence"/>
</dbReference>
<dbReference type="GO" id="GO:0072686">
    <property type="term" value="C:mitotic spindle"/>
    <property type="evidence" value="ECO:0007669"/>
    <property type="project" value="TreeGrafter"/>
</dbReference>
<evidence type="ECO:0000256" key="1">
    <source>
        <dbReference type="SAM" id="Coils"/>
    </source>
</evidence>
<dbReference type="AlphaFoldDB" id="A0A9W9MI40"/>
<accession>A0A9W9MI40</accession>
<organism evidence="4 5">
    <name type="scientific">Penicillium cinerascens</name>
    <dbReference type="NCBI Taxonomy" id="70096"/>
    <lineage>
        <taxon>Eukaryota</taxon>
        <taxon>Fungi</taxon>
        <taxon>Dikarya</taxon>
        <taxon>Ascomycota</taxon>
        <taxon>Pezizomycotina</taxon>
        <taxon>Eurotiomycetes</taxon>
        <taxon>Eurotiomycetidae</taxon>
        <taxon>Eurotiales</taxon>
        <taxon>Aspergillaceae</taxon>
        <taxon>Penicillium</taxon>
    </lineage>
</organism>
<dbReference type="OrthoDB" id="2431049at2759"/>
<keyword evidence="5" id="KW-1185">Reference proteome</keyword>
<dbReference type="PANTHER" id="PTHR28006:SF1">
    <property type="entry name" value="MONOPOLIN COMPLEX SUBUNIT CSM1"/>
    <property type="match status" value="1"/>
</dbReference>
<dbReference type="InterPro" id="IPR038608">
    <property type="entry name" value="Csm1/Pcs1_C_sf"/>
</dbReference>
<sequence>MPKRKAPTKLSGLVGSDDEDLMQLTENESAPFPDARDEPPVKRRRGRPRSSNETATESKTTQAKKQQQTDPASQDEATAAKMPARRGRPRGSSRTSDNSAGQARAAVTQEPMEEDTNDQENEDPMATKDTKTTRTGKAKQAATATRRGRGQASSAAKQTDGEFEYTPTRAAQAQRPQPEPEVVDSQIYEEPEPEVDESVLPEPSTARYVSSSVVKNARARMASVHNTQSVSPRKRNSGVEAEQGGDPELRRRIGDLTKKHDGLETKYRNLREIGIVEANTNMEKLRKQCESITIASNELVASLRSELEAQRALGQQSRGFQKQLKDRDAEMARLKAEADEARAQLSATQSEVKALQTKLAAARNTAASLESIAKVPGSAIKGGANRATAAVTAEAAQAAQLAALKEELYTDLTGLIIRDVKNRETDDLYDCIQTGVNGTLHFKLAIPKVSSAEYESAEFQYLPLLDANHDRDLVNILPKFLTWDITFSRGQASKFYTRVIDALTKRRSSSAQE</sequence>
<feature type="compositionally biased region" description="Acidic residues" evidence="2">
    <location>
        <begin position="111"/>
        <end position="123"/>
    </location>
</feature>
<dbReference type="GeneID" id="83180792"/>
<dbReference type="GO" id="GO:0005730">
    <property type="term" value="C:nucleolus"/>
    <property type="evidence" value="ECO:0007669"/>
    <property type="project" value="TreeGrafter"/>
</dbReference>
<dbReference type="GO" id="GO:0051315">
    <property type="term" value="P:attachment of mitotic spindle microtubules to kinetochore"/>
    <property type="evidence" value="ECO:0007669"/>
    <property type="project" value="TreeGrafter"/>
</dbReference>
<feature type="coiled-coil region" evidence="1">
    <location>
        <begin position="324"/>
        <end position="372"/>
    </location>
</feature>
<evidence type="ECO:0000313" key="5">
    <source>
        <dbReference type="Proteomes" id="UP001150904"/>
    </source>
</evidence>
<protein>
    <submittedName>
        <fullName evidence="4">Monopolin complex subunit Csm1/Pcs1</fullName>
    </submittedName>
</protein>
<dbReference type="GO" id="GO:1990644">
    <property type="term" value="F:microtubule site clamp"/>
    <property type="evidence" value="ECO:0007669"/>
    <property type="project" value="TreeGrafter"/>
</dbReference>